<feature type="compositionally biased region" description="Basic and acidic residues" evidence="1">
    <location>
        <begin position="299"/>
        <end position="308"/>
    </location>
</feature>
<dbReference type="EMBL" id="JABEZW010000007">
    <property type="protein sequence ID" value="MBA0769813.1"/>
    <property type="molecule type" value="Genomic_DNA"/>
</dbReference>
<proteinExistence type="predicted"/>
<sequence>DPKPPVYDKPVYDDDIFDGLPGIKSSSTTSAAKYDDVFSISGSPPRPKNKSPNNSPFDDLLGNLGGKEPEMKVKSERVKSEKDAPLFDDLLSGFGRSSSPTPASSGIFGRMTEEGYFPSNIDLDELEILGRYVLLETLRLAYGYDNLSLSLEFGHPRLGRGKETKDTKPYCPYSCDSGLDMFMSLVLMILSFTMQKLADIMLHPLDRSTSDAGQSQNPPSNSSKTGSNLMEDPFVILGSTSGPADASSGLFMDPSEVISKPNGSGKSRVESSSGSGGVFDDIDPLDGIGKYVPPMSSEVNKRGKDRSPLRTASGPQSAASKEPNDEDLGSYTKKKMPSMEDFPGSHEPVFDMPSMSTNFHSSVGRATSPPAYSNVGSNDTSSQVNSTPRSENFDTFDDVWLTVSEIPLFTQPTSAPPPSRPPPPRPPRVSKPMQGSFSSTNAKKVNEFSSFPNSTQYSHSSQSAYAAASSSVTSQIDELEDFAMGKAQNNFERAEGFPGDDFETSSAAAASAAAMKEAMDRAEAKFRHAKEMRERENLKAARNKEAGHMDRDERAMQDALNREVREKQERLERERQQREREEEEREQRRREVEREREEKEREQRRLEKERERIRQMERERERARQAVERATREARERAAAEARARAERAAVEKAATEARERAERAAVQRAQAEARERAAAEARERAERAAAEARERTAATKAEAEARLRAERAAAERAAAEARERAAASARASQQKNDDDLESFFMGSRASSAPRPRANSSDPLFDGQNKGGPEVSSSMRKASSAANIVDDLSSIFGAAASSSGVFQEVDGETEERRRARLERHQRTQERAAKALAEKNQRDLQVQREQAERHRIAETLDVEIKRWAAGKEGNLRALLSVLLVKELFFCPACISLLSIKLSRTPLEIFSVGGSQTCFEHLIHNLAECMGILCKTIHSAAYLLVLWPECGWQPVSLTDLITAAAVKKVYRKATLCIHPDKVQQKGANLQQKYVAEKVFDLLKSAVKEWHMMLALASKACEVLKSLVLLIKRQECERGAAKRRKDKELVDEDRESCTVESSDHCGDDFLNDKVEGDTAVSLMMVRASSKEKDQVDEVAAKISTSQSSYHSKKKGSSSPKSKGLVDEDKESCTIESNDHCGDDEEVEADTVVSEEKKVDFLGFSILSKHAKYLKIIYQKEATFMDDAMKAGFRLDCIDFCTSKATNFLFMEANKTQLKTEMKEVTQKIASLQKELELKKVGETELKKQFEAISEFSSNSSSPLSYIVD</sequence>
<dbReference type="Gene3D" id="1.10.287.110">
    <property type="entry name" value="DnaJ domain"/>
    <property type="match status" value="2"/>
</dbReference>
<feature type="region of interest" description="Disordered" evidence="1">
    <location>
        <begin position="1"/>
        <end position="79"/>
    </location>
</feature>
<feature type="compositionally biased region" description="Basic and acidic residues" evidence="1">
    <location>
        <begin position="67"/>
        <end position="79"/>
    </location>
</feature>
<dbReference type="PANTHER" id="PTHR23172:SF19">
    <property type="entry name" value="J DOMAIN-CONTAINING PROTEIN"/>
    <property type="match status" value="1"/>
</dbReference>
<feature type="non-terminal residue" evidence="2">
    <location>
        <position position="1"/>
    </location>
</feature>
<feature type="compositionally biased region" description="Low complexity" evidence="1">
    <location>
        <begin position="454"/>
        <end position="473"/>
    </location>
</feature>
<dbReference type="GO" id="GO:0005737">
    <property type="term" value="C:cytoplasm"/>
    <property type="evidence" value="ECO:0007669"/>
    <property type="project" value="TreeGrafter"/>
</dbReference>
<feature type="compositionally biased region" description="Pro residues" evidence="1">
    <location>
        <begin position="414"/>
        <end position="429"/>
    </location>
</feature>
<feature type="compositionally biased region" description="Polar residues" evidence="1">
    <location>
        <begin position="354"/>
        <end position="390"/>
    </location>
</feature>
<feature type="compositionally biased region" description="Basic and acidic residues" evidence="1">
    <location>
        <begin position="814"/>
        <end position="840"/>
    </location>
</feature>
<feature type="region of interest" description="Disordered" evidence="1">
    <location>
        <begin position="1099"/>
        <end position="1125"/>
    </location>
</feature>
<evidence type="ECO:0008006" key="4">
    <source>
        <dbReference type="Google" id="ProtNLM"/>
    </source>
</evidence>
<accession>A0A7J9E9V6</accession>
<evidence type="ECO:0000313" key="2">
    <source>
        <dbReference type="EMBL" id="MBA0769813.1"/>
    </source>
</evidence>
<name>A0A7J9E9V6_9ROSI</name>
<feature type="region of interest" description="Disordered" evidence="1">
    <location>
        <begin position="807"/>
        <end position="840"/>
    </location>
</feature>
<keyword evidence="3" id="KW-1185">Reference proteome</keyword>
<dbReference type="GO" id="GO:0072318">
    <property type="term" value="P:clathrin coat disassembly"/>
    <property type="evidence" value="ECO:0007669"/>
    <property type="project" value="TreeGrafter"/>
</dbReference>
<dbReference type="GO" id="GO:0072583">
    <property type="term" value="P:clathrin-dependent endocytosis"/>
    <property type="evidence" value="ECO:0007669"/>
    <property type="project" value="TreeGrafter"/>
</dbReference>
<feature type="compositionally biased region" description="Basic and acidic residues" evidence="1">
    <location>
        <begin position="521"/>
        <end position="726"/>
    </location>
</feature>
<dbReference type="GO" id="GO:0031982">
    <property type="term" value="C:vesicle"/>
    <property type="evidence" value="ECO:0007669"/>
    <property type="project" value="TreeGrafter"/>
</dbReference>
<feature type="region of interest" description="Disordered" evidence="1">
    <location>
        <begin position="407"/>
        <end position="473"/>
    </location>
</feature>
<feature type="region of interest" description="Disordered" evidence="1">
    <location>
        <begin position="208"/>
        <end position="393"/>
    </location>
</feature>
<evidence type="ECO:0000313" key="3">
    <source>
        <dbReference type="Proteomes" id="UP000593568"/>
    </source>
</evidence>
<comment type="caution">
    <text evidence="2">The sequence shown here is derived from an EMBL/GenBank/DDBJ whole genome shotgun (WGS) entry which is preliminary data.</text>
</comment>
<gene>
    <name evidence="2" type="ORF">Gotri_018510</name>
</gene>
<feature type="compositionally biased region" description="Low complexity" evidence="1">
    <location>
        <begin position="748"/>
        <end position="763"/>
    </location>
</feature>
<protein>
    <recommendedName>
        <fullName evidence="4">J domain-containing protein</fullName>
    </recommendedName>
</protein>
<dbReference type="AlphaFoldDB" id="A0A7J9E9V6"/>
<dbReference type="PANTHER" id="PTHR23172">
    <property type="entry name" value="AUXILIN/CYCLIN G-ASSOCIATED KINASE-RELATED"/>
    <property type="match status" value="1"/>
</dbReference>
<organism evidence="2 3">
    <name type="scientific">Gossypium trilobum</name>
    <dbReference type="NCBI Taxonomy" id="34281"/>
    <lineage>
        <taxon>Eukaryota</taxon>
        <taxon>Viridiplantae</taxon>
        <taxon>Streptophyta</taxon>
        <taxon>Embryophyta</taxon>
        <taxon>Tracheophyta</taxon>
        <taxon>Spermatophyta</taxon>
        <taxon>Magnoliopsida</taxon>
        <taxon>eudicotyledons</taxon>
        <taxon>Gunneridae</taxon>
        <taxon>Pentapetalae</taxon>
        <taxon>rosids</taxon>
        <taxon>malvids</taxon>
        <taxon>Malvales</taxon>
        <taxon>Malvaceae</taxon>
        <taxon>Malvoideae</taxon>
        <taxon>Gossypium</taxon>
    </lineage>
</organism>
<dbReference type="SUPFAM" id="SSF46565">
    <property type="entry name" value="Chaperone J-domain"/>
    <property type="match status" value="2"/>
</dbReference>
<dbReference type="InterPro" id="IPR036869">
    <property type="entry name" value="J_dom_sf"/>
</dbReference>
<feature type="compositionally biased region" description="Polar residues" evidence="1">
    <location>
        <begin position="210"/>
        <end position="228"/>
    </location>
</feature>
<reference evidence="2 3" key="1">
    <citation type="journal article" date="2019" name="Genome Biol. Evol.">
        <title>Insights into the evolution of the New World diploid cottons (Gossypium, subgenus Houzingenia) based on genome sequencing.</title>
        <authorList>
            <person name="Grover C.E."/>
            <person name="Arick M.A. 2nd"/>
            <person name="Thrash A."/>
            <person name="Conover J.L."/>
            <person name="Sanders W.S."/>
            <person name="Peterson D.G."/>
            <person name="Frelichowski J.E."/>
            <person name="Scheffler J.A."/>
            <person name="Scheffler B.E."/>
            <person name="Wendel J.F."/>
        </authorList>
    </citation>
    <scope>NUCLEOTIDE SEQUENCE [LARGE SCALE GENOMIC DNA]</scope>
    <source>
        <strain evidence="2">8</strain>
        <tissue evidence="2">Leaf</tissue>
    </source>
</reference>
<feature type="compositionally biased region" description="Low complexity" evidence="1">
    <location>
        <begin position="263"/>
        <end position="273"/>
    </location>
</feature>
<dbReference type="GO" id="GO:0030276">
    <property type="term" value="F:clathrin binding"/>
    <property type="evidence" value="ECO:0007669"/>
    <property type="project" value="TreeGrafter"/>
</dbReference>
<feature type="compositionally biased region" description="Polar residues" evidence="1">
    <location>
        <begin position="433"/>
        <end position="453"/>
    </location>
</feature>
<dbReference type="Proteomes" id="UP000593568">
    <property type="component" value="Unassembled WGS sequence"/>
</dbReference>
<evidence type="ECO:0000256" key="1">
    <source>
        <dbReference type="SAM" id="MobiDB-lite"/>
    </source>
</evidence>
<feature type="region of interest" description="Disordered" evidence="1">
    <location>
        <begin position="521"/>
        <end position="779"/>
    </location>
</feature>